<evidence type="ECO:0000256" key="2">
    <source>
        <dbReference type="ARBA" id="ARBA00023125"/>
    </source>
</evidence>
<dbReference type="Gene3D" id="3.40.50.2300">
    <property type="match status" value="1"/>
</dbReference>
<dbReference type="SMART" id="SM00448">
    <property type="entry name" value="REC"/>
    <property type="match status" value="1"/>
</dbReference>
<dbReference type="eggNOG" id="COG2771">
    <property type="taxonomic scope" value="Bacteria"/>
</dbReference>
<dbReference type="InterPro" id="IPR001789">
    <property type="entry name" value="Sig_transdc_resp-reg_receiver"/>
</dbReference>
<protein>
    <submittedName>
        <fullName evidence="5">Response regulator containing a CheY-like receiver domain and a GGDEF domain</fullName>
    </submittedName>
</protein>
<dbReference type="STRING" id="880071.Fleli_1323"/>
<feature type="domain" description="Response regulatory" evidence="4">
    <location>
        <begin position="5"/>
        <end position="134"/>
    </location>
</feature>
<dbReference type="InterPro" id="IPR011006">
    <property type="entry name" value="CheY-like_superfamily"/>
</dbReference>
<dbReference type="GO" id="GO:0006355">
    <property type="term" value="P:regulation of DNA-templated transcription"/>
    <property type="evidence" value="ECO:0007669"/>
    <property type="project" value="InterPro"/>
</dbReference>
<dbReference type="SUPFAM" id="SSF46894">
    <property type="entry name" value="C-terminal effector domain of the bipartite response regulators"/>
    <property type="match status" value="1"/>
</dbReference>
<gene>
    <name evidence="5" type="ordered locus">Fleli_1323</name>
</gene>
<dbReference type="GO" id="GO:0000160">
    <property type="term" value="P:phosphorelay signal transduction system"/>
    <property type="evidence" value="ECO:0007669"/>
    <property type="project" value="InterPro"/>
</dbReference>
<keyword evidence="2" id="KW-0238">DNA-binding</keyword>
<keyword evidence="1 3" id="KW-0597">Phosphoprotein</keyword>
<dbReference type="RefSeq" id="WP_014797212.1">
    <property type="nucleotide sequence ID" value="NC_018018.1"/>
</dbReference>
<dbReference type="InterPro" id="IPR050595">
    <property type="entry name" value="Bact_response_regulator"/>
</dbReference>
<accession>I4AIH0</accession>
<evidence type="ECO:0000256" key="3">
    <source>
        <dbReference type="PROSITE-ProRule" id="PRU00169"/>
    </source>
</evidence>
<dbReference type="AlphaFoldDB" id="I4AIH0"/>
<evidence type="ECO:0000256" key="1">
    <source>
        <dbReference type="ARBA" id="ARBA00022553"/>
    </source>
</evidence>
<feature type="modified residue" description="4-aspartylphosphate" evidence="3">
    <location>
        <position position="66"/>
    </location>
</feature>
<reference evidence="6" key="1">
    <citation type="submission" date="2012-06" db="EMBL/GenBank/DDBJ databases">
        <title>The complete genome of Flexibacter litoralis DSM 6794.</title>
        <authorList>
            <person name="Lucas S."/>
            <person name="Copeland A."/>
            <person name="Lapidus A."/>
            <person name="Glavina del Rio T."/>
            <person name="Dalin E."/>
            <person name="Tice H."/>
            <person name="Bruce D."/>
            <person name="Goodwin L."/>
            <person name="Pitluck S."/>
            <person name="Peters L."/>
            <person name="Ovchinnikova G."/>
            <person name="Lu M."/>
            <person name="Kyrpides N."/>
            <person name="Mavromatis K."/>
            <person name="Ivanova N."/>
            <person name="Brettin T."/>
            <person name="Detter J.C."/>
            <person name="Han C."/>
            <person name="Larimer F."/>
            <person name="Land M."/>
            <person name="Hauser L."/>
            <person name="Markowitz V."/>
            <person name="Cheng J.-F."/>
            <person name="Hugenholtz P."/>
            <person name="Woyke T."/>
            <person name="Wu D."/>
            <person name="Spring S."/>
            <person name="Lang E."/>
            <person name="Kopitz M."/>
            <person name="Brambilla E."/>
            <person name="Klenk H.-P."/>
            <person name="Eisen J.A."/>
        </authorList>
    </citation>
    <scope>NUCLEOTIDE SEQUENCE [LARGE SCALE GENOMIC DNA]</scope>
    <source>
        <strain evidence="6">ATCC 23117 / DSM 6794 / NBRC 15988 / NCIMB 1366 / Sio-4</strain>
    </source>
</reference>
<dbReference type="PANTHER" id="PTHR44591:SF23">
    <property type="entry name" value="CHEY SUBFAMILY"/>
    <property type="match status" value="1"/>
</dbReference>
<dbReference type="Pfam" id="PF00196">
    <property type="entry name" value="GerE"/>
    <property type="match status" value="1"/>
</dbReference>
<evidence type="ECO:0000313" key="6">
    <source>
        <dbReference type="Proteomes" id="UP000006054"/>
    </source>
</evidence>
<organism evidence="5 6">
    <name type="scientific">Bernardetia litoralis (strain ATCC 23117 / DSM 6794 / NBRC 15988 / NCIMB 1366 / Fx l1 / Sio-4)</name>
    <name type="common">Flexibacter litoralis</name>
    <dbReference type="NCBI Taxonomy" id="880071"/>
    <lineage>
        <taxon>Bacteria</taxon>
        <taxon>Pseudomonadati</taxon>
        <taxon>Bacteroidota</taxon>
        <taxon>Cytophagia</taxon>
        <taxon>Cytophagales</taxon>
        <taxon>Bernardetiaceae</taxon>
        <taxon>Bernardetia</taxon>
    </lineage>
</organism>
<evidence type="ECO:0000259" key="4">
    <source>
        <dbReference type="PROSITE" id="PS50110"/>
    </source>
</evidence>
<dbReference type="PROSITE" id="PS50110">
    <property type="entry name" value="RESPONSE_REGULATORY"/>
    <property type="match status" value="1"/>
</dbReference>
<dbReference type="Proteomes" id="UP000006054">
    <property type="component" value="Chromosome"/>
</dbReference>
<dbReference type="EMBL" id="CP003345">
    <property type="protein sequence ID" value="AFM03755.1"/>
    <property type="molecule type" value="Genomic_DNA"/>
</dbReference>
<dbReference type="KEGG" id="fli:Fleli_1323"/>
<dbReference type="GO" id="GO:0003677">
    <property type="term" value="F:DNA binding"/>
    <property type="evidence" value="ECO:0007669"/>
    <property type="project" value="UniProtKB-KW"/>
</dbReference>
<dbReference type="InterPro" id="IPR000792">
    <property type="entry name" value="Tscrpt_reg_LuxR_C"/>
</dbReference>
<proteinExistence type="predicted"/>
<dbReference type="HOGENOM" id="CLU_993553_0_0_10"/>
<dbReference type="eggNOG" id="COG3706">
    <property type="taxonomic scope" value="Bacteria"/>
</dbReference>
<sequence>MNTYTILVADDTEENLKLITEYLENDAKASQTKNLLPFDYQILLAPNGEIAFKIAQKTEIDLLITDWEMPKMNGLELISAFQSDKKLHKIPIIMVTGMFIGAENLKLALEKGAIDFISKPIHQMELVARVKSAIKLQESFKIIEDQKNKELSANILHIQRQNEILVEIDNQFNEFFKKIRTEDKKNKEKDDSLNIGLLTYFSELQNIKKTLKKNIDTEHDWENFQLRLQQNHPEFVAKLAIYKNLKPHELRFLTYLYIRMSDKEIARILNINYQSVRAYKSRVKKKLNIGEGISLNDWIVSL</sequence>
<dbReference type="InterPro" id="IPR016032">
    <property type="entry name" value="Sig_transdc_resp-reg_C-effctor"/>
</dbReference>
<dbReference type="Gene3D" id="1.10.10.10">
    <property type="entry name" value="Winged helix-like DNA-binding domain superfamily/Winged helix DNA-binding domain"/>
    <property type="match status" value="1"/>
</dbReference>
<dbReference type="OrthoDB" id="9797341at2"/>
<keyword evidence="6" id="KW-1185">Reference proteome</keyword>
<dbReference type="Pfam" id="PF00072">
    <property type="entry name" value="Response_reg"/>
    <property type="match status" value="1"/>
</dbReference>
<evidence type="ECO:0000313" key="5">
    <source>
        <dbReference type="EMBL" id="AFM03755.1"/>
    </source>
</evidence>
<dbReference type="SUPFAM" id="SSF52172">
    <property type="entry name" value="CheY-like"/>
    <property type="match status" value="1"/>
</dbReference>
<name>I4AIH0_BERLS</name>
<dbReference type="PANTHER" id="PTHR44591">
    <property type="entry name" value="STRESS RESPONSE REGULATOR PROTEIN 1"/>
    <property type="match status" value="1"/>
</dbReference>
<dbReference type="InterPro" id="IPR036388">
    <property type="entry name" value="WH-like_DNA-bd_sf"/>
</dbReference>